<evidence type="ECO:0000259" key="5">
    <source>
        <dbReference type="PROSITE" id="PS50146"/>
    </source>
</evidence>
<dbReference type="EMBL" id="CP002536">
    <property type="protein sequence ID" value="ADY26112.1"/>
    <property type="molecule type" value="Genomic_DNA"/>
</dbReference>
<dbReference type="PROSITE" id="PS50146">
    <property type="entry name" value="DAGK"/>
    <property type="match status" value="1"/>
</dbReference>
<dbReference type="SUPFAM" id="SSF111331">
    <property type="entry name" value="NAD kinase/diacylglycerol kinase-like"/>
    <property type="match status" value="1"/>
</dbReference>
<dbReference type="GO" id="GO:0016301">
    <property type="term" value="F:kinase activity"/>
    <property type="evidence" value="ECO:0007669"/>
    <property type="project" value="UniProtKB-KW"/>
</dbReference>
<dbReference type="GO" id="GO:0005886">
    <property type="term" value="C:plasma membrane"/>
    <property type="evidence" value="ECO:0007669"/>
    <property type="project" value="TreeGrafter"/>
</dbReference>
<dbReference type="InterPro" id="IPR017438">
    <property type="entry name" value="ATP-NAD_kinase_N"/>
</dbReference>
<dbReference type="HOGENOM" id="CLU_045532_2_2_0"/>
<dbReference type="Gene3D" id="3.40.50.10330">
    <property type="entry name" value="Probable inorganic polyphosphate/atp-NAD kinase, domain 1"/>
    <property type="match status" value="1"/>
</dbReference>
<dbReference type="Proteomes" id="UP000007718">
    <property type="component" value="Chromosome"/>
</dbReference>
<dbReference type="InterPro" id="IPR050187">
    <property type="entry name" value="Lipid_Phosphate_FormReg"/>
</dbReference>
<keyword evidence="3 6" id="KW-0418">Kinase</keyword>
<dbReference type="Pfam" id="PF00781">
    <property type="entry name" value="DAGK_cat"/>
    <property type="match status" value="1"/>
</dbReference>
<proteinExistence type="predicted"/>
<keyword evidence="2" id="KW-0547">Nucleotide-binding</keyword>
<reference evidence="7" key="1">
    <citation type="submission" date="2011-02" db="EMBL/GenBank/DDBJ databases">
        <title>The complete sequence of chromosome of Deinococcus proteolyticus DSM 20540.</title>
        <authorList>
            <consortium name="US DOE Joint Genome Institute (JGI-PGF)"/>
            <person name="Lucas S."/>
            <person name="Copeland A."/>
            <person name="Lapidus A."/>
            <person name="Bruce D."/>
            <person name="Goodwin L."/>
            <person name="Pitluck S."/>
            <person name="Kyrpides N."/>
            <person name="Mavromatis K."/>
            <person name="Pagani I."/>
            <person name="Ivanova N."/>
            <person name="Ovchinnikova G."/>
            <person name="Zeytun A."/>
            <person name="Detter J.C."/>
            <person name="Han C."/>
            <person name="Land M."/>
            <person name="Hauser L."/>
            <person name="Markowitz V."/>
            <person name="Cheng J.-F."/>
            <person name="Hugenholtz P."/>
            <person name="Woyke T."/>
            <person name="Wu D."/>
            <person name="Pukall R."/>
            <person name="Steenblock K."/>
            <person name="Brambilla E."/>
            <person name="Klenk H.-P."/>
            <person name="Eisen J.A."/>
        </authorList>
    </citation>
    <scope>NUCLEOTIDE SEQUENCE [LARGE SCALE GENOMIC DNA]</scope>
    <source>
        <strain evidence="7">ATCC 35074 / DSM 20540 / JCM 6276 / NBRC 101906 / NCIMB 13154 / VKM Ac-1939 / CCM 2703 / MRP</strain>
    </source>
</reference>
<dbReference type="STRING" id="693977.Deipr_0956"/>
<dbReference type="GO" id="GO:0005524">
    <property type="term" value="F:ATP binding"/>
    <property type="evidence" value="ECO:0007669"/>
    <property type="project" value="UniProtKB-KW"/>
</dbReference>
<dbReference type="SMART" id="SM00046">
    <property type="entry name" value="DAGKc"/>
    <property type="match status" value="1"/>
</dbReference>
<gene>
    <name evidence="6" type="ordered locus">Deipr_0956</name>
</gene>
<dbReference type="Pfam" id="PF19279">
    <property type="entry name" value="YegS_C"/>
    <property type="match status" value="1"/>
</dbReference>
<name>F0RMX0_DEIPM</name>
<keyword evidence="4" id="KW-0067">ATP-binding</keyword>
<dbReference type="AlphaFoldDB" id="F0RMX0"/>
<keyword evidence="7" id="KW-1185">Reference proteome</keyword>
<evidence type="ECO:0000313" key="6">
    <source>
        <dbReference type="EMBL" id="ADY26112.1"/>
    </source>
</evidence>
<evidence type="ECO:0000256" key="2">
    <source>
        <dbReference type="ARBA" id="ARBA00022741"/>
    </source>
</evidence>
<feature type="domain" description="DAGKc" evidence="5">
    <location>
        <begin position="22"/>
        <end position="150"/>
    </location>
</feature>
<evidence type="ECO:0000256" key="4">
    <source>
        <dbReference type="ARBA" id="ARBA00022840"/>
    </source>
</evidence>
<dbReference type="KEGG" id="dpt:Deipr_0956"/>
<dbReference type="PANTHER" id="PTHR12358">
    <property type="entry name" value="SPHINGOSINE KINASE"/>
    <property type="match status" value="1"/>
</dbReference>
<evidence type="ECO:0000313" key="7">
    <source>
        <dbReference type="Proteomes" id="UP000007718"/>
    </source>
</evidence>
<organism evidence="6 7">
    <name type="scientific">Deinococcus proteolyticus (strain ATCC 35074 / DSM 20540 / JCM 6276 / NBRC 101906 / NCIMB 13154 / VKM Ac-1939 / CCM 2703 / MRP)</name>
    <dbReference type="NCBI Taxonomy" id="693977"/>
    <lineage>
        <taxon>Bacteria</taxon>
        <taxon>Thermotogati</taxon>
        <taxon>Deinococcota</taxon>
        <taxon>Deinococci</taxon>
        <taxon>Deinococcales</taxon>
        <taxon>Deinococcaceae</taxon>
        <taxon>Deinococcus</taxon>
    </lineage>
</organism>
<evidence type="ECO:0000256" key="3">
    <source>
        <dbReference type="ARBA" id="ARBA00022777"/>
    </source>
</evidence>
<evidence type="ECO:0000256" key="1">
    <source>
        <dbReference type="ARBA" id="ARBA00022679"/>
    </source>
</evidence>
<accession>F0RMX0</accession>
<dbReference type="eggNOG" id="COG1597">
    <property type="taxonomic scope" value="Bacteria"/>
</dbReference>
<protein>
    <submittedName>
        <fullName evidence="6">Diacylglycerol kinase catalytic region</fullName>
    </submittedName>
</protein>
<dbReference type="InterPro" id="IPR016064">
    <property type="entry name" value="NAD/diacylglycerol_kinase_sf"/>
</dbReference>
<keyword evidence="1" id="KW-0808">Transferase</keyword>
<dbReference type="Gene3D" id="2.60.200.40">
    <property type="match status" value="1"/>
</dbReference>
<sequence length="330" mass="35284">MISDQTTPPSVQSPGAQFTEALLQKGVLVIFNPKSGQGDSSLPELLDLLRAQGIPLTERALEGERPMAEFVHDLEDYAAVIGAGGDGTVSALAYAMAQRQARIPLLAFPAGTANLIALNLAIPSEPEALLQLMLSGHTLALDLGELETGDGGERKGFAMLAGAGADASMIKESEPLKKNFGTMAYVMAAMRQINPPTTTFHIRADGQERTFTGIGVMVANLGMANYRIPITADISPNDGQFTVILLKEGNILRLGANLLDSLKAKFKLGDPAFSDNLETFTAREIEVVAEDPFPLQFDGEIHVETTPFKARVLPQAVQFFTTQTEGDLNT</sequence>
<dbReference type="InterPro" id="IPR001206">
    <property type="entry name" value="Diacylglycerol_kinase_cat_dom"/>
</dbReference>
<dbReference type="InterPro" id="IPR045540">
    <property type="entry name" value="YegS/DAGK_C"/>
</dbReference>
<dbReference type="RefSeq" id="WP_013614721.1">
    <property type="nucleotide sequence ID" value="NC_015161.1"/>
</dbReference>
<dbReference type="PANTHER" id="PTHR12358:SF106">
    <property type="entry name" value="LIPID KINASE YEGS"/>
    <property type="match status" value="1"/>
</dbReference>
<reference evidence="6 7" key="2">
    <citation type="journal article" date="2012" name="Stand. Genomic Sci.">
        <title>Complete genome sequence of the orange-red pigmented, radioresistant Deinococcus proteolyticus type strain (MRP(T)).</title>
        <authorList>
            <person name="Copeland A."/>
            <person name="Zeytun A."/>
            <person name="Yassawong M."/>
            <person name="Nolan M."/>
            <person name="Lucas S."/>
            <person name="Hammon N."/>
            <person name="Deshpande S."/>
            <person name="Cheng J.F."/>
            <person name="Han C."/>
            <person name="Tapia R."/>
            <person name="Goodwin L.A."/>
            <person name="Pitluck S."/>
            <person name="Mavromatis K."/>
            <person name="Liolios K."/>
            <person name="Pagani I."/>
            <person name="Ivanova N."/>
            <person name="Mikhailova N."/>
            <person name="Pati A."/>
            <person name="Chen A."/>
            <person name="Palaniappan K."/>
            <person name="Land M."/>
            <person name="Hauser L."/>
            <person name="Jeffries C.D."/>
            <person name="Brambilla E.M."/>
            <person name="Rohde M."/>
            <person name="Sikorski J."/>
            <person name="Pukall R."/>
            <person name="Goker M."/>
            <person name="Detter J.C."/>
            <person name="Woyke T."/>
            <person name="Bristow J."/>
            <person name="Eisen J.A."/>
            <person name="Markowitz V."/>
            <person name="Hugenholtz P."/>
            <person name="Kyrpides N.C."/>
            <person name="Klenk H.P."/>
            <person name="Lapidus A."/>
        </authorList>
    </citation>
    <scope>NUCLEOTIDE SEQUENCE [LARGE SCALE GENOMIC DNA]</scope>
    <source>
        <strain evidence="7">ATCC 35074 / DSM 20540 / JCM 6276 / NBRC 101906 / NCIMB 13154 / VKM Ac-1939 / CCM 2703 / MRP</strain>
    </source>
</reference>